<dbReference type="EMBL" id="SOZI01000093">
    <property type="protein sequence ID" value="TNY19500.1"/>
    <property type="molecule type" value="Genomic_DNA"/>
</dbReference>
<feature type="region of interest" description="Disordered" evidence="1">
    <location>
        <begin position="1"/>
        <end position="54"/>
    </location>
</feature>
<feature type="region of interest" description="Disordered" evidence="1">
    <location>
        <begin position="433"/>
        <end position="508"/>
    </location>
</feature>
<feature type="transmembrane region" description="Helical" evidence="2">
    <location>
        <begin position="267"/>
        <end position="289"/>
    </location>
</feature>
<sequence>MSGFRLPFSTSTSPAPPPDLSHDPLTTLPPRRFSRPESTLLTPSPTGSPPAEDWASRHSFAELLSRDTHGSALVRDASLYGEGLVPNGEAGAAEGRGHVEGMLALPGADFGVVGPDARLCLQELQRLRTSLALKRRRHTGYVAGAMSLVVLGVTLWYLVEACWALGKSGGKGKGALRWVEVAVWLAVLSLWPAVLLFLRSRRPSLLSMVGLASAAVTAFLHLAIAFANLILSFVWKEELSNRCAWGIDVAWTSRDKGEYCADKGWKAWSLAAAVRLLVTVAFLSVWLVFLRRYHRALLVPSIVSPSQLPSAELRALLERHRADIVPLSSPLPTLVDPSASPPHADDLPHAPDRATAFYASVSDGAWSYDAAHARWGSSGTRASERAEPGAGGAGGAAQWLGAKLWGGFGWLLGHGHDYGSLFSGLRRPASFASSLSPSSKRLSAGSSAPLLDPDQSLPASERPLPSPPNDTRRPSRDLPAPPLPPKDADGPSAAAPPSSTGSSGSTRGAIVYVRMSDGRLVRRLSTIASESDETRRSRSEATSLNSFAGGGSGGSGGAAGSGRSGSTLSGSGEGSFATALEDAHGEGRHAYDGFEGEVLLDGGEEPGRM</sequence>
<evidence type="ECO:0000313" key="4">
    <source>
        <dbReference type="Proteomes" id="UP000311382"/>
    </source>
</evidence>
<dbReference type="OrthoDB" id="2527325at2759"/>
<keyword evidence="2" id="KW-0472">Membrane</keyword>
<feature type="compositionally biased region" description="Basic and acidic residues" evidence="1">
    <location>
        <begin position="581"/>
        <end position="592"/>
    </location>
</feature>
<feature type="transmembrane region" description="Helical" evidence="2">
    <location>
        <begin position="138"/>
        <end position="158"/>
    </location>
</feature>
<organism evidence="3 4">
    <name type="scientific">Rhodotorula diobovata</name>
    <dbReference type="NCBI Taxonomy" id="5288"/>
    <lineage>
        <taxon>Eukaryota</taxon>
        <taxon>Fungi</taxon>
        <taxon>Dikarya</taxon>
        <taxon>Basidiomycota</taxon>
        <taxon>Pucciniomycotina</taxon>
        <taxon>Microbotryomycetes</taxon>
        <taxon>Sporidiobolales</taxon>
        <taxon>Sporidiobolaceae</taxon>
        <taxon>Rhodotorula</taxon>
    </lineage>
</organism>
<dbReference type="Proteomes" id="UP000311382">
    <property type="component" value="Unassembled WGS sequence"/>
</dbReference>
<keyword evidence="4" id="KW-1185">Reference proteome</keyword>
<name>A0A5C5FRQ0_9BASI</name>
<evidence type="ECO:0000313" key="3">
    <source>
        <dbReference type="EMBL" id="TNY19500.1"/>
    </source>
</evidence>
<evidence type="ECO:0000256" key="2">
    <source>
        <dbReference type="SAM" id="Phobius"/>
    </source>
</evidence>
<accession>A0A5C5FRQ0</accession>
<protein>
    <submittedName>
        <fullName evidence="3">Uncharacterized protein</fullName>
    </submittedName>
</protein>
<evidence type="ECO:0000256" key="1">
    <source>
        <dbReference type="SAM" id="MobiDB-lite"/>
    </source>
</evidence>
<keyword evidence="2" id="KW-1133">Transmembrane helix</keyword>
<feature type="compositionally biased region" description="Low complexity" evidence="1">
    <location>
        <begin position="433"/>
        <end position="449"/>
    </location>
</feature>
<reference evidence="3 4" key="1">
    <citation type="submission" date="2019-03" db="EMBL/GenBank/DDBJ databases">
        <title>Rhodosporidium diobovatum UCD-FST 08-225 genome sequencing, assembly, and annotation.</title>
        <authorList>
            <person name="Fakankun I.U."/>
            <person name="Fristensky B."/>
            <person name="Levin D.B."/>
        </authorList>
    </citation>
    <scope>NUCLEOTIDE SEQUENCE [LARGE SCALE GENOMIC DNA]</scope>
    <source>
        <strain evidence="3 4">UCD-FST 08-225</strain>
    </source>
</reference>
<feature type="compositionally biased region" description="Low complexity" evidence="1">
    <location>
        <begin position="36"/>
        <end position="45"/>
    </location>
</feature>
<dbReference type="AlphaFoldDB" id="A0A5C5FRQ0"/>
<feature type="compositionally biased region" description="Gly residues" evidence="1">
    <location>
        <begin position="548"/>
        <end position="563"/>
    </location>
</feature>
<feature type="compositionally biased region" description="Low complexity" evidence="1">
    <location>
        <begin position="490"/>
        <end position="506"/>
    </location>
</feature>
<keyword evidence="2" id="KW-0812">Transmembrane</keyword>
<feature type="transmembrane region" description="Helical" evidence="2">
    <location>
        <begin position="178"/>
        <end position="198"/>
    </location>
</feature>
<gene>
    <name evidence="3" type="ORF">DMC30DRAFT_353784</name>
</gene>
<comment type="caution">
    <text evidence="3">The sequence shown here is derived from an EMBL/GenBank/DDBJ whole genome shotgun (WGS) entry which is preliminary data.</text>
</comment>
<proteinExistence type="predicted"/>
<feature type="transmembrane region" description="Helical" evidence="2">
    <location>
        <begin position="205"/>
        <end position="231"/>
    </location>
</feature>
<feature type="region of interest" description="Disordered" evidence="1">
    <location>
        <begin position="524"/>
        <end position="609"/>
    </location>
</feature>